<evidence type="ECO:0000256" key="1">
    <source>
        <dbReference type="SAM" id="SignalP"/>
    </source>
</evidence>
<gene>
    <name evidence="3" type="ORF">RC62_258</name>
</gene>
<organism evidence="3 4">
    <name type="scientific">Flavobacterium aquidurense</name>
    <dbReference type="NCBI Taxonomy" id="362413"/>
    <lineage>
        <taxon>Bacteria</taxon>
        <taxon>Pseudomonadati</taxon>
        <taxon>Bacteroidota</taxon>
        <taxon>Flavobacteriia</taxon>
        <taxon>Flavobacteriales</taxon>
        <taxon>Flavobacteriaceae</taxon>
        <taxon>Flavobacterium</taxon>
    </lineage>
</organism>
<dbReference type="STRING" id="362413.RC62_258"/>
<name>A0A0Q0WVX0_9FLAO</name>
<feature type="chain" id="PRO_5006186039" evidence="1">
    <location>
        <begin position="23"/>
        <end position="517"/>
    </location>
</feature>
<dbReference type="GO" id="GO:0007165">
    <property type="term" value="P:signal transduction"/>
    <property type="evidence" value="ECO:0007669"/>
    <property type="project" value="TreeGrafter"/>
</dbReference>
<dbReference type="PANTHER" id="PTHR32060">
    <property type="entry name" value="TAIL-SPECIFIC PROTEASE"/>
    <property type="match status" value="1"/>
</dbReference>
<dbReference type="GO" id="GO:0030288">
    <property type="term" value="C:outer membrane-bounded periplasmic space"/>
    <property type="evidence" value="ECO:0007669"/>
    <property type="project" value="TreeGrafter"/>
</dbReference>
<dbReference type="PROSITE" id="PS51257">
    <property type="entry name" value="PROKAR_LIPOPROTEIN"/>
    <property type="match status" value="1"/>
</dbReference>
<dbReference type="Proteomes" id="UP000050443">
    <property type="component" value="Unassembled WGS sequence"/>
</dbReference>
<dbReference type="GO" id="GO:0008236">
    <property type="term" value="F:serine-type peptidase activity"/>
    <property type="evidence" value="ECO:0007669"/>
    <property type="project" value="InterPro"/>
</dbReference>
<dbReference type="OrthoDB" id="5480566at2"/>
<dbReference type="PATRIC" id="fig|362413.3.peg.245"/>
<protein>
    <submittedName>
        <fullName evidence="3">Peptidase S41</fullName>
    </submittedName>
</protein>
<dbReference type="PANTHER" id="PTHR32060:SF30">
    <property type="entry name" value="CARBOXY-TERMINAL PROCESSING PROTEASE CTPA"/>
    <property type="match status" value="1"/>
</dbReference>
<dbReference type="InterPro" id="IPR005151">
    <property type="entry name" value="Tail-specific_protease"/>
</dbReference>
<dbReference type="Pfam" id="PF03572">
    <property type="entry name" value="Peptidase_S41"/>
    <property type="match status" value="1"/>
</dbReference>
<reference evidence="3 4" key="1">
    <citation type="submission" date="2014-09" db="EMBL/GenBank/DDBJ databases">
        <title>Genome sequence of Flavobacterium aquidurense RC62.</title>
        <authorList>
            <person name="Kim J.F."/>
            <person name="Kwak M.-J."/>
        </authorList>
    </citation>
    <scope>NUCLEOTIDE SEQUENCE [LARGE SCALE GENOMIC DNA]</scope>
    <source>
        <strain evidence="3 4">RC62</strain>
    </source>
</reference>
<keyword evidence="1" id="KW-0732">Signal</keyword>
<feature type="domain" description="Tail specific protease" evidence="2">
    <location>
        <begin position="282"/>
        <end position="492"/>
    </location>
</feature>
<dbReference type="RefSeq" id="WP_082421254.1">
    <property type="nucleotide sequence ID" value="NZ_JRLF01000010.1"/>
</dbReference>
<comment type="caution">
    <text evidence="3">The sequence shown here is derived from an EMBL/GenBank/DDBJ whole genome shotgun (WGS) entry which is preliminary data.</text>
</comment>
<dbReference type="SUPFAM" id="SSF52096">
    <property type="entry name" value="ClpP/crotonase"/>
    <property type="match status" value="1"/>
</dbReference>
<sequence length="517" mass="59342">MNNKNLILIFTLLFFLSCKIQAQGFDKTPKDSLILYNKMLSEKQMHEDLKILLAINEKANSGLYQYRSKKQIDSIYNTTIKSIKKPMSVTEFYKIMLKLADYEGSAHNYTIPDLDLMNFLNRQKSFFPYPLMYINGQIIFDGQSSDIPPGSRIRRINGVNDAQLMQSFYKYYTADGYNTTQKLSASVNKSFGINYLLEYGLNNEFIIEYNSPKSESLEKKVLPAVTLKQRETNLKNRFSAPVTDLIDYKKQAPYSFRMLNPATGLLNIRWFGMASGSDDPKFETYVKFLDSVFTGLDKNKVSNLIIDVRNNPGGSDPTFEQPVMYLTDKSFKENEKATIIFDPNLLPFENYFWGVSTSQRMDSISKKMGKEYLKDVYPVFKNNISVQNPKYNPVYHPKSPAFKGNVYLLINENVASAASHFASLVKAYVKNVTIVGVETVGGYYRHNGHSPLVYELPNSKIKTQFSIVNLVQDAPKKDNQPEGHGIMPDYEVWPSLDDFLQYKDTQMEFILKIIKMK</sequence>
<proteinExistence type="predicted"/>
<feature type="signal peptide" evidence="1">
    <location>
        <begin position="1"/>
        <end position="22"/>
    </location>
</feature>
<dbReference type="InterPro" id="IPR029045">
    <property type="entry name" value="ClpP/crotonase-like_dom_sf"/>
</dbReference>
<dbReference type="EMBL" id="JRLF01000010">
    <property type="protein sequence ID" value="KQB40368.1"/>
    <property type="molecule type" value="Genomic_DNA"/>
</dbReference>
<accession>A0A0Q0WVX0</accession>
<evidence type="ECO:0000259" key="2">
    <source>
        <dbReference type="Pfam" id="PF03572"/>
    </source>
</evidence>
<dbReference type="AlphaFoldDB" id="A0A0Q0WVX0"/>
<dbReference type="GO" id="GO:0006508">
    <property type="term" value="P:proteolysis"/>
    <property type="evidence" value="ECO:0007669"/>
    <property type="project" value="InterPro"/>
</dbReference>
<dbReference type="GO" id="GO:0004175">
    <property type="term" value="F:endopeptidase activity"/>
    <property type="evidence" value="ECO:0007669"/>
    <property type="project" value="TreeGrafter"/>
</dbReference>
<dbReference type="Gene3D" id="3.90.226.10">
    <property type="entry name" value="2-enoyl-CoA Hydratase, Chain A, domain 1"/>
    <property type="match status" value="1"/>
</dbReference>
<evidence type="ECO:0000313" key="3">
    <source>
        <dbReference type="EMBL" id="KQB40368.1"/>
    </source>
</evidence>
<evidence type="ECO:0000313" key="4">
    <source>
        <dbReference type="Proteomes" id="UP000050443"/>
    </source>
</evidence>